<dbReference type="Gene3D" id="1.10.1660.10">
    <property type="match status" value="1"/>
</dbReference>
<dbReference type="Proteomes" id="UP000463883">
    <property type="component" value="Chromosome"/>
</dbReference>
<evidence type="ECO:0000313" key="3">
    <source>
        <dbReference type="EMBL" id="QHI73706.1"/>
    </source>
</evidence>
<dbReference type="PANTHER" id="PTHR30204">
    <property type="entry name" value="REDOX-CYCLING DRUG-SENSING TRANSCRIPTIONAL ACTIVATOR SOXR"/>
    <property type="match status" value="1"/>
</dbReference>
<dbReference type="CDD" id="cd01109">
    <property type="entry name" value="HTH_YyaN"/>
    <property type="match status" value="1"/>
</dbReference>
<dbReference type="GO" id="GO:0003700">
    <property type="term" value="F:DNA-binding transcription factor activity"/>
    <property type="evidence" value="ECO:0007669"/>
    <property type="project" value="InterPro"/>
</dbReference>
<reference evidence="3 4" key="1">
    <citation type="submission" date="2020-01" db="EMBL/GenBank/DDBJ databases">
        <title>Genomic analysis of Aminipila sp. CBA3637.</title>
        <authorList>
            <person name="Kim Y.B."/>
            <person name="Roh S.W."/>
        </authorList>
    </citation>
    <scope>NUCLEOTIDE SEQUENCE [LARGE SCALE GENOMIC DNA]</scope>
    <source>
        <strain evidence="3 4">CBA3637</strain>
    </source>
</reference>
<evidence type="ECO:0000259" key="2">
    <source>
        <dbReference type="PROSITE" id="PS50937"/>
    </source>
</evidence>
<dbReference type="PROSITE" id="PS50937">
    <property type="entry name" value="HTH_MERR_2"/>
    <property type="match status" value="1"/>
</dbReference>
<dbReference type="KEGG" id="amic:Ami3637_16165"/>
<gene>
    <name evidence="3" type="ORF">Ami3637_16165</name>
</gene>
<dbReference type="GO" id="GO:0003677">
    <property type="term" value="F:DNA binding"/>
    <property type="evidence" value="ECO:0007669"/>
    <property type="project" value="UniProtKB-KW"/>
</dbReference>
<sequence>MIYTIGEISKKLNVAPSTLRYYDKEGLIPFVERSANGIRMFNEQDLSGLELIECLKKTGMPIKEIKHFIDCCVEGDSKIQERLSIIESQRISVMEQMKEMQSMLDMLNYKTWYYQTAEKAGTCAVHDGIQLSDVPAEYHKYIEKKKHKKTENTSIKY</sequence>
<dbReference type="InterPro" id="IPR009061">
    <property type="entry name" value="DNA-bd_dom_put_sf"/>
</dbReference>
<dbReference type="PRINTS" id="PR00040">
    <property type="entry name" value="HTHMERR"/>
</dbReference>
<accession>A0A6P1MPX4</accession>
<dbReference type="Pfam" id="PF13411">
    <property type="entry name" value="MerR_1"/>
    <property type="match status" value="1"/>
</dbReference>
<evidence type="ECO:0000256" key="1">
    <source>
        <dbReference type="ARBA" id="ARBA00023125"/>
    </source>
</evidence>
<dbReference type="SMART" id="SM00422">
    <property type="entry name" value="HTH_MERR"/>
    <property type="match status" value="1"/>
</dbReference>
<protein>
    <submittedName>
        <fullName evidence="3">MerR family transcriptional regulator</fullName>
    </submittedName>
</protein>
<feature type="domain" description="HTH merR-type" evidence="2">
    <location>
        <begin position="1"/>
        <end position="71"/>
    </location>
</feature>
<proteinExistence type="predicted"/>
<dbReference type="PROSITE" id="PS00552">
    <property type="entry name" value="HTH_MERR_1"/>
    <property type="match status" value="1"/>
</dbReference>
<keyword evidence="1" id="KW-0238">DNA-binding</keyword>
<name>A0A6P1MPX4_9FIRM</name>
<keyword evidence="4" id="KW-1185">Reference proteome</keyword>
<evidence type="ECO:0000313" key="4">
    <source>
        <dbReference type="Proteomes" id="UP000463883"/>
    </source>
</evidence>
<dbReference type="InterPro" id="IPR000551">
    <property type="entry name" value="MerR-type_HTH_dom"/>
</dbReference>
<dbReference type="EMBL" id="CP047591">
    <property type="protein sequence ID" value="QHI73706.1"/>
    <property type="molecule type" value="Genomic_DNA"/>
</dbReference>
<dbReference type="AlphaFoldDB" id="A0A6P1MPX4"/>
<dbReference type="PANTHER" id="PTHR30204:SF82">
    <property type="entry name" value="TRANSCRIPTIONAL REGULATOR, MERR FAMILY"/>
    <property type="match status" value="1"/>
</dbReference>
<dbReference type="SUPFAM" id="SSF46955">
    <property type="entry name" value="Putative DNA-binding domain"/>
    <property type="match status" value="1"/>
</dbReference>
<dbReference type="RefSeq" id="WP_162363471.1">
    <property type="nucleotide sequence ID" value="NZ_CP047591.1"/>
</dbReference>
<dbReference type="InterPro" id="IPR047057">
    <property type="entry name" value="MerR_fam"/>
</dbReference>
<organism evidence="3 4">
    <name type="scientific">Aminipila terrae</name>
    <dbReference type="NCBI Taxonomy" id="2697030"/>
    <lineage>
        <taxon>Bacteria</taxon>
        <taxon>Bacillati</taxon>
        <taxon>Bacillota</taxon>
        <taxon>Clostridia</taxon>
        <taxon>Peptostreptococcales</taxon>
        <taxon>Anaerovoracaceae</taxon>
        <taxon>Aminipila</taxon>
    </lineage>
</organism>